<name>A0A2A4AJ03_9CORY</name>
<evidence type="ECO:0000256" key="2">
    <source>
        <dbReference type="SAM" id="Phobius"/>
    </source>
</evidence>
<keyword evidence="2" id="KW-1133">Transmembrane helix</keyword>
<keyword evidence="2" id="KW-0812">Transmembrane</keyword>
<keyword evidence="3" id="KW-0732">Signal</keyword>
<comment type="caution">
    <text evidence="4">The sequence shown here is derived from an EMBL/GenBank/DDBJ whole genome shotgun (WGS) entry which is preliminary data.</text>
</comment>
<evidence type="ECO:0000256" key="3">
    <source>
        <dbReference type="SAM" id="SignalP"/>
    </source>
</evidence>
<evidence type="ECO:0000313" key="5">
    <source>
        <dbReference type="Proteomes" id="UP000218690"/>
    </source>
</evidence>
<gene>
    <name evidence="4" type="ORF">COM45_10125</name>
</gene>
<proteinExistence type="predicted"/>
<feature type="signal peptide" evidence="3">
    <location>
        <begin position="1"/>
        <end position="26"/>
    </location>
</feature>
<feature type="chain" id="PRO_5011974690" description="Or membrane protein" evidence="3">
    <location>
        <begin position="27"/>
        <end position="124"/>
    </location>
</feature>
<feature type="transmembrane region" description="Helical" evidence="2">
    <location>
        <begin position="92"/>
        <end position="117"/>
    </location>
</feature>
<organism evidence="4 5">
    <name type="scientific">Corynebacterium accolens</name>
    <dbReference type="NCBI Taxonomy" id="38284"/>
    <lineage>
        <taxon>Bacteria</taxon>
        <taxon>Bacillati</taxon>
        <taxon>Actinomycetota</taxon>
        <taxon>Actinomycetes</taxon>
        <taxon>Mycobacteriales</taxon>
        <taxon>Corynebacteriaceae</taxon>
        <taxon>Corynebacterium</taxon>
    </lineage>
</organism>
<dbReference type="EMBL" id="NWBP01000033">
    <property type="protein sequence ID" value="PCC82058.1"/>
    <property type="molecule type" value="Genomic_DNA"/>
</dbReference>
<sequence>MRIRNAALAGATAIAVAFGGTTVASADETANGSSYDGIFAGSSDGLANSEGETKGEGSLSSKIDLENDETTNGRDIFGSSKDFSEVPAWAKALYAATIVGGIGALVGGVIGPVYNFIVHGPFAR</sequence>
<evidence type="ECO:0008006" key="6">
    <source>
        <dbReference type="Google" id="ProtNLM"/>
    </source>
</evidence>
<dbReference type="AlphaFoldDB" id="A0A2A4AJ03"/>
<evidence type="ECO:0000256" key="1">
    <source>
        <dbReference type="SAM" id="MobiDB-lite"/>
    </source>
</evidence>
<accession>A0A2A4AJ03</accession>
<dbReference type="Proteomes" id="UP000218690">
    <property type="component" value="Unassembled WGS sequence"/>
</dbReference>
<protein>
    <recommendedName>
        <fullName evidence="6">Or membrane protein</fullName>
    </recommendedName>
</protein>
<keyword evidence="2" id="KW-0472">Membrane</keyword>
<feature type="region of interest" description="Disordered" evidence="1">
    <location>
        <begin position="46"/>
        <end position="77"/>
    </location>
</feature>
<evidence type="ECO:0000313" key="4">
    <source>
        <dbReference type="EMBL" id="PCC82058.1"/>
    </source>
</evidence>
<reference evidence="4 5" key="1">
    <citation type="submission" date="2017-09" db="EMBL/GenBank/DDBJ databases">
        <title>Draft Genome Sequence of Corynebacterium accolens AH4003.</title>
        <authorList>
            <person name="Chen Y."/>
            <person name="Oosthuysen W.F."/>
            <person name="Kelley S."/>
            <person name="Horswill A."/>
        </authorList>
    </citation>
    <scope>NUCLEOTIDE SEQUENCE [LARGE SCALE GENOMIC DNA]</scope>
    <source>
        <strain evidence="4 5">AH4003</strain>
    </source>
</reference>